<dbReference type="Proteomes" id="UP000236664">
    <property type="component" value="Unassembled WGS sequence"/>
</dbReference>
<evidence type="ECO:0000313" key="3">
    <source>
        <dbReference type="Proteomes" id="UP000236664"/>
    </source>
</evidence>
<accession>A0A2K0UQ54</accession>
<comment type="caution">
    <text evidence="2">The sequence shown here is derived from an EMBL/GenBank/DDBJ whole genome shotgun (WGS) entry which is preliminary data.</text>
</comment>
<reference evidence="2 3" key="1">
    <citation type="submission" date="2017-06" db="EMBL/GenBank/DDBJ databases">
        <title>Genome of Fusarium nygamai isolate CS10214.</title>
        <authorList>
            <person name="Gardiner D.M."/>
            <person name="Obanor F."/>
            <person name="Kazan K."/>
        </authorList>
    </citation>
    <scope>NUCLEOTIDE SEQUENCE [LARGE SCALE GENOMIC DNA]</scope>
    <source>
        <strain evidence="2 3">CS10214</strain>
    </source>
</reference>
<proteinExistence type="predicted"/>
<gene>
    <name evidence="2" type="ORF">FNYG_14770</name>
</gene>
<evidence type="ECO:0000256" key="1">
    <source>
        <dbReference type="SAM" id="Coils"/>
    </source>
</evidence>
<sequence>MIEGQEKAITQLQQDIQGIQAQAAQERKLMQEQIDKLKRIQQHAPRDIEPLQVQAAEEIKRIHEKLDTMAQHVVASSTQTNPRQSFADY</sequence>
<evidence type="ECO:0000313" key="2">
    <source>
        <dbReference type="EMBL" id="PNP59899.1"/>
    </source>
</evidence>
<organism evidence="2 3">
    <name type="scientific">Gibberella nygamai</name>
    <name type="common">Bean root rot disease fungus</name>
    <name type="synonym">Fusarium nygamai</name>
    <dbReference type="NCBI Taxonomy" id="42673"/>
    <lineage>
        <taxon>Eukaryota</taxon>
        <taxon>Fungi</taxon>
        <taxon>Dikarya</taxon>
        <taxon>Ascomycota</taxon>
        <taxon>Pezizomycotina</taxon>
        <taxon>Sordariomycetes</taxon>
        <taxon>Hypocreomycetidae</taxon>
        <taxon>Hypocreales</taxon>
        <taxon>Nectriaceae</taxon>
        <taxon>Fusarium</taxon>
        <taxon>Fusarium fujikuroi species complex</taxon>
    </lineage>
</organism>
<name>A0A2K0UQ54_GIBNY</name>
<dbReference type="EMBL" id="MTQA01000406">
    <property type="protein sequence ID" value="PNP59899.1"/>
    <property type="molecule type" value="Genomic_DNA"/>
</dbReference>
<keyword evidence="3" id="KW-1185">Reference proteome</keyword>
<keyword evidence="1" id="KW-0175">Coiled coil</keyword>
<protein>
    <submittedName>
        <fullName evidence="2">Uncharacterized protein</fullName>
    </submittedName>
</protein>
<dbReference type="OrthoDB" id="5088815at2759"/>
<feature type="coiled-coil region" evidence="1">
    <location>
        <begin position="2"/>
        <end position="40"/>
    </location>
</feature>
<dbReference type="AlphaFoldDB" id="A0A2K0UQ54"/>